<sequence length="149" mass="17244">MLDTHIKASVSSGAGDDGEVGVRRTIKAVAKNKYRGWRSMESTKKYNSPAPISSSQRTNQKRVYLSISHDNPRFPALNTGLISNDSPHFPATRRRRLSIRCRRSRFVRRRLVVQLSAKFLFIAFRNPTNLLLFIRHNFQTIWTLYHFPA</sequence>
<dbReference type="AlphaFoldDB" id="A0A7R9CLV1"/>
<accession>A0A7R9CLV1</accession>
<organism evidence="1">
    <name type="scientific">Timema poppense</name>
    <name type="common">Walking stick</name>
    <dbReference type="NCBI Taxonomy" id="170557"/>
    <lineage>
        <taxon>Eukaryota</taxon>
        <taxon>Metazoa</taxon>
        <taxon>Ecdysozoa</taxon>
        <taxon>Arthropoda</taxon>
        <taxon>Hexapoda</taxon>
        <taxon>Insecta</taxon>
        <taxon>Pterygota</taxon>
        <taxon>Neoptera</taxon>
        <taxon>Polyneoptera</taxon>
        <taxon>Phasmatodea</taxon>
        <taxon>Timematodea</taxon>
        <taxon>Timematoidea</taxon>
        <taxon>Timematidae</taxon>
        <taxon>Timema</taxon>
    </lineage>
</organism>
<evidence type="ECO:0000313" key="1">
    <source>
        <dbReference type="EMBL" id="CAD7398068.1"/>
    </source>
</evidence>
<protein>
    <submittedName>
        <fullName evidence="1">Uncharacterized protein</fullName>
    </submittedName>
</protein>
<proteinExistence type="predicted"/>
<name>A0A7R9CLV1_TIMPO</name>
<gene>
    <name evidence="1" type="ORF">TPSB3V08_LOCUS1484</name>
</gene>
<reference evidence="1" key="1">
    <citation type="submission" date="2020-11" db="EMBL/GenBank/DDBJ databases">
        <authorList>
            <person name="Tran Van P."/>
        </authorList>
    </citation>
    <scope>NUCLEOTIDE SEQUENCE</scope>
</reference>
<dbReference type="EMBL" id="OD000538">
    <property type="protein sequence ID" value="CAD7398068.1"/>
    <property type="molecule type" value="Genomic_DNA"/>
</dbReference>